<keyword evidence="4" id="KW-1185">Reference proteome</keyword>
<evidence type="ECO:0000259" key="2">
    <source>
        <dbReference type="Pfam" id="PF13193"/>
    </source>
</evidence>
<dbReference type="Gene3D" id="3.30.300.30">
    <property type="match status" value="1"/>
</dbReference>
<dbReference type="EMBL" id="JAUQOM010000008">
    <property type="protein sequence ID" value="MDO7836377.1"/>
    <property type="molecule type" value="Genomic_DNA"/>
</dbReference>
<dbReference type="Pfam" id="PF13193">
    <property type="entry name" value="AMP-binding_C"/>
    <property type="match status" value="1"/>
</dbReference>
<accession>A0ABT8ZQ97</accession>
<sequence>MQQTRATEQWLDDPGMPLARAPMGVLLSAQAARQPDAPAFTFEGHSLSFAQMDAGANRLARACAAHGVSPGDCVVISMPNRPEYAQAVYAVWKLGAVPCPISQRLTDHEFGEVMTLARPRLIIGTATTSTSEWPLLDIDLPLPSGLDDSPLPAILSSPGKMLASGGSTGRPKLIVDPHDSGWGPDKVNSYRPPFSTVLSAGPLYHTAPFAFAIIALAEGSHVVCMERFDAEAWLHLAALHRATVASMVPTMMSRIARLDPAITQMADLSSFRFIMHSSAPCPPDVKRWWLDRVGPEVIWEVYGSTERLGSTLINGVEWLERPGSVGRALPGDRIVIVDSDDNPLPPGEIGEILFRRSVGVGANYRYIGSEPRIRGDLDGLGDMGWVDADGYLYIADRRTDMILIGGTNVWPAEIEAALEHVPGVLCAAVIGLPDADIGNRVHAIVELAQDVPMPDPAEALSFLAAGLDRLAPFKRPRSAEFTYARVRDDAGKARRAALRAERVSVA</sequence>
<evidence type="ECO:0000313" key="4">
    <source>
        <dbReference type="Proteomes" id="UP001176471"/>
    </source>
</evidence>
<reference evidence="3" key="1">
    <citation type="submission" date="2023-07" db="EMBL/GenBank/DDBJ databases">
        <title>Bacterial whole genome sequence for Sphingobium sp. HBC34.</title>
        <authorList>
            <person name="Le V."/>
            <person name="Ko S.-R."/>
            <person name="Ahn C.-Y."/>
            <person name="Oh H.-M."/>
        </authorList>
    </citation>
    <scope>NUCLEOTIDE SEQUENCE</scope>
    <source>
        <strain evidence="3">HBC34</strain>
    </source>
</reference>
<organism evidence="3 4">
    <name type="scientific">Sphingobium cyanobacteriorum</name>
    <dbReference type="NCBI Taxonomy" id="3063954"/>
    <lineage>
        <taxon>Bacteria</taxon>
        <taxon>Pseudomonadati</taxon>
        <taxon>Pseudomonadota</taxon>
        <taxon>Alphaproteobacteria</taxon>
        <taxon>Sphingomonadales</taxon>
        <taxon>Sphingomonadaceae</taxon>
        <taxon>Sphingobium</taxon>
    </lineage>
</organism>
<feature type="domain" description="AMP-dependent synthetase/ligase" evidence="1">
    <location>
        <begin position="28"/>
        <end position="357"/>
    </location>
</feature>
<dbReference type="PANTHER" id="PTHR24096">
    <property type="entry name" value="LONG-CHAIN-FATTY-ACID--COA LIGASE"/>
    <property type="match status" value="1"/>
</dbReference>
<dbReference type="InterPro" id="IPR000873">
    <property type="entry name" value="AMP-dep_synth/lig_dom"/>
</dbReference>
<dbReference type="PROSITE" id="PS00455">
    <property type="entry name" value="AMP_BINDING"/>
    <property type="match status" value="1"/>
</dbReference>
<comment type="caution">
    <text evidence="3">The sequence shown here is derived from an EMBL/GenBank/DDBJ whole genome shotgun (WGS) entry which is preliminary data.</text>
</comment>
<protein>
    <submittedName>
        <fullName evidence="3">AMP-binding protein</fullName>
    </submittedName>
</protein>
<dbReference type="Gene3D" id="3.40.50.12780">
    <property type="entry name" value="N-terminal domain of ligase-like"/>
    <property type="match status" value="1"/>
</dbReference>
<dbReference type="InterPro" id="IPR020845">
    <property type="entry name" value="AMP-binding_CS"/>
</dbReference>
<name>A0ABT8ZQ97_9SPHN</name>
<gene>
    <name evidence="3" type="ORF">Q4610_15105</name>
</gene>
<dbReference type="InterPro" id="IPR045851">
    <property type="entry name" value="AMP-bd_C_sf"/>
</dbReference>
<dbReference type="InterPro" id="IPR025110">
    <property type="entry name" value="AMP-bd_C"/>
</dbReference>
<evidence type="ECO:0000259" key="1">
    <source>
        <dbReference type="Pfam" id="PF00501"/>
    </source>
</evidence>
<dbReference type="Proteomes" id="UP001176471">
    <property type="component" value="Unassembled WGS sequence"/>
</dbReference>
<dbReference type="InterPro" id="IPR042099">
    <property type="entry name" value="ANL_N_sf"/>
</dbReference>
<dbReference type="PANTHER" id="PTHR24096:SF323">
    <property type="entry name" value="BLR3536 PROTEIN"/>
    <property type="match status" value="1"/>
</dbReference>
<feature type="domain" description="AMP-binding enzyme C-terminal" evidence="2">
    <location>
        <begin position="413"/>
        <end position="482"/>
    </location>
</feature>
<evidence type="ECO:0000313" key="3">
    <source>
        <dbReference type="EMBL" id="MDO7836377.1"/>
    </source>
</evidence>
<dbReference type="SUPFAM" id="SSF56801">
    <property type="entry name" value="Acetyl-CoA synthetase-like"/>
    <property type="match status" value="1"/>
</dbReference>
<proteinExistence type="predicted"/>
<dbReference type="RefSeq" id="WP_304536904.1">
    <property type="nucleotide sequence ID" value="NZ_JAUQOM010000008.1"/>
</dbReference>
<dbReference type="Pfam" id="PF00501">
    <property type="entry name" value="AMP-binding"/>
    <property type="match status" value="1"/>
</dbReference>